<feature type="transmembrane region" description="Helical" evidence="7">
    <location>
        <begin position="84"/>
        <end position="106"/>
    </location>
</feature>
<protein>
    <submittedName>
        <fullName evidence="8">Polysaccharide biosynthesis protein</fullName>
    </submittedName>
</protein>
<name>A0A4Z0M2X5_9GAMM</name>
<evidence type="ECO:0000256" key="1">
    <source>
        <dbReference type="ARBA" id="ARBA00004651"/>
    </source>
</evidence>
<dbReference type="EMBL" id="SRLE01000006">
    <property type="protein sequence ID" value="TGD73962.1"/>
    <property type="molecule type" value="Genomic_DNA"/>
</dbReference>
<evidence type="ECO:0000256" key="6">
    <source>
        <dbReference type="ARBA" id="ARBA00023136"/>
    </source>
</evidence>
<evidence type="ECO:0000256" key="4">
    <source>
        <dbReference type="ARBA" id="ARBA00022692"/>
    </source>
</evidence>
<dbReference type="PANTHER" id="PTHR30250:SF10">
    <property type="entry name" value="LIPOPOLYSACCHARIDE BIOSYNTHESIS PROTEIN WZXC"/>
    <property type="match status" value="1"/>
</dbReference>
<comment type="caution">
    <text evidence="8">The sequence shown here is derived from an EMBL/GenBank/DDBJ whole genome shotgun (WGS) entry which is preliminary data.</text>
</comment>
<evidence type="ECO:0000256" key="2">
    <source>
        <dbReference type="ARBA" id="ARBA00007430"/>
    </source>
</evidence>
<keyword evidence="9" id="KW-1185">Reference proteome</keyword>
<feature type="transmembrane region" description="Helical" evidence="7">
    <location>
        <begin position="118"/>
        <end position="138"/>
    </location>
</feature>
<evidence type="ECO:0000313" key="9">
    <source>
        <dbReference type="Proteomes" id="UP000298050"/>
    </source>
</evidence>
<feature type="transmembrane region" description="Helical" evidence="7">
    <location>
        <begin position="150"/>
        <end position="170"/>
    </location>
</feature>
<proteinExistence type="inferred from homology"/>
<gene>
    <name evidence="8" type="ORF">E4634_07410</name>
</gene>
<dbReference type="Pfam" id="PF13440">
    <property type="entry name" value="Polysacc_synt_3"/>
    <property type="match status" value="1"/>
</dbReference>
<evidence type="ECO:0000313" key="8">
    <source>
        <dbReference type="EMBL" id="TGD73962.1"/>
    </source>
</evidence>
<feature type="transmembrane region" description="Helical" evidence="7">
    <location>
        <begin position="176"/>
        <end position="196"/>
    </location>
</feature>
<dbReference type="PANTHER" id="PTHR30250">
    <property type="entry name" value="PST FAMILY PREDICTED COLANIC ACID TRANSPORTER"/>
    <property type="match status" value="1"/>
</dbReference>
<evidence type="ECO:0000256" key="7">
    <source>
        <dbReference type="SAM" id="Phobius"/>
    </source>
</evidence>
<feature type="transmembrane region" description="Helical" evidence="7">
    <location>
        <begin position="412"/>
        <end position="434"/>
    </location>
</feature>
<evidence type="ECO:0000256" key="3">
    <source>
        <dbReference type="ARBA" id="ARBA00022475"/>
    </source>
</evidence>
<dbReference type="Proteomes" id="UP000298050">
    <property type="component" value="Unassembled WGS sequence"/>
</dbReference>
<sequence length="445" mass="49150">MQQSSLKQLTLSSAFWTITSLGASQVLRLASNLILTRLLYPEAFGLMALVHAFAYGLQMITDIGAHSSIMQSKNAHNMAFQNTVWTFTVARGFFVFACFCVIAYPVSQAYGEPLLLQILPIVGLNAIVMAFIPTYVAMAQRALNLRRQTILELSSQVLSLLMLVALAYWLRSVWALVIGGLIAELLKLAIFTFCMPGKYNRLHWDPQYFKEVFHFGKWIFLSSSCVFLTNEGDRLILGLNLTTAELGVYSIAYMLAVFPRMFTITVGNRVIFPLCVHSPPAASAQNRARYIKARFAVSFVFVNASLAVAAIGPELIGFLYDARYHDAKLFLMLLALCFIPRIIMATSEGSVLATGDSRRYAAIGTTTAVVQTLLILLSVGYFGVAGVAASFFATSLITYPLVARVTRQHAGWVPWLDVGLLAYSLAVALPILYFRMDWAALLPVQ</sequence>
<keyword evidence="6 7" id="KW-0472">Membrane</keyword>
<reference evidence="8 9" key="1">
    <citation type="submission" date="2019-04" db="EMBL/GenBank/DDBJ databases">
        <title>Taxonomy of novel Haliea sp. from mangrove soil of West Coast of India.</title>
        <authorList>
            <person name="Verma A."/>
            <person name="Kumar P."/>
            <person name="Krishnamurthi S."/>
        </authorList>
    </citation>
    <scope>NUCLEOTIDE SEQUENCE [LARGE SCALE GENOMIC DNA]</scope>
    <source>
        <strain evidence="8 9">SAOS-164</strain>
    </source>
</reference>
<comment type="similarity">
    <text evidence="2">Belongs to the polysaccharide synthase family.</text>
</comment>
<feature type="transmembrane region" description="Helical" evidence="7">
    <location>
        <begin position="368"/>
        <end position="392"/>
    </location>
</feature>
<organism evidence="8 9">
    <name type="scientific">Mangrovimicrobium sediminis</name>
    <dbReference type="NCBI Taxonomy" id="2562682"/>
    <lineage>
        <taxon>Bacteria</taxon>
        <taxon>Pseudomonadati</taxon>
        <taxon>Pseudomonadota</taxon>
        <taxon>Gammaproteobacteria</taxon>
        <taxon>Cellvibrionales</taxon>
        <taxon>Halieaceae</taxon>
        <taxon>Mangrovimicrobium</taxon>
    </lineage>
</organism>
<accession>A0A4Z0M2X5</accession>
<dbReference type="InterPro" id="IPR050833">
    <property type="entry name" value="Poly_Biosynth_Transport"/>
</dbReference>
<keyword evidence="3" id="KW-1003">Cell membrane</keyword>
<feature type="transmembrane region" description="Helical" evidence="7">
    <location>
        <begin position="295"/>
        <end position="317"/>
    </location>
</feature>
<feature type="transmembrane region" description="Helical" evidence="7">
    <location>
        <begin position="329"/>
        <end position="347"/>
    </location>
</feature>
<evidence type="ECO:0000256" key="5">
    <source>
        <dbReference type="ARBA" id="ARBA00022989"/>
    </source>
</evidence>
<dbReference type="OrthoDB" id="8538786at2"/>
<dbReference type="AlphaFoldDB" id="A0A4Z0M2X5"/>
<keyword evidence="4 7" id="KW-0812">Transmembrane</keyword>
<dbReference type="GO" id="GO:0005886">
    <property type="term" value="C:plasma membrane"/>
    <property type="evidence" value="ECO:0007669"/>
    <property type="project" value="UniProtKB-SubCell"/>
</dbReference>
<dbReference type="RefSeq" id="WP_135442366.1">
    <property type="nucleotide sequence ID" value="NZ_SRLE01000006.1"/>
</dbReference>
<comment type="subcellular location">
    <subcellularLocation>
        <location evidence="1">Cell membrane</location>
        <topology evidence="1">Multi-pass membrane protein</topology>
    </subcellularLocation>
</comment>
<keyword evidence="5 7" id="KW-1133">Transmembrane helix</keyword>